<name>A0ABS6L6U3_9GAMM</name>
<accession>A0ABS6L6U3</accession>
<dbReference type="Proteomes" id="UP000699865">
    <property type="component" value="Unassembled WGS sequence"/>
</dbReference>
<feature type="compositionally biased region" description="Low complexity" evidence="1">
    <location>
        <begin position="338"/>
        <end position="353"/>
    </location>
</feature>
<proteinExistence type="predicted"/>
<dbReference type="SUPFAM" id="SSF51679">
    <property type="entry name" value="Bacterial luciferase-like"/>
    <property type="match status" value="1"/>
</dbReference>
<keyword evidence="4" id="KW-1185">Reference proteome</keyword>
<evidence type="ECO:0000313" key="4">
    <source>
        <dbReference type="Proteomes" id="UP000699865"/>
    </source>
</evidence>
<sequence>MSSKRLGFFTRLLDNTSAQERYRLATEQIIHAEQLGFDSAWVAQHHFHEAEGGLPAPLVFLAQVAAHTRFIRLGTGVITLPMENALRVAEDTAVLDLLSGGRLEVGLGSGGTPSSFPPFGLESHERGAVFGNNLQTLLTAWRGEPLAGTGNRLYPAAPQLANRIWQATFSVDGGARAGKSGDGLMLSRTQPRPADAPDLRLDELQNPIIDAYLDALPDGVAPRIMGSRTAFVTENGDEARELAQKGLRRQAENHRASGQSVKGDTLDDYIRAFDVHLGTAAQVTASLQADTALARVTDLAFQVHSIDPPHPYILRSIELIARHVAPALGWVRRTPQRSVSSPSADSSFSRETL</sequence>
<dbReference type="RefSeq" id="WP_129951889.1">
    <property type="nucleotide sequence ID" value="NZ_JAFMOT010000147.1"/>
</dbReference>
<dbReference type="InterPro" id="IPR036661">
    <property type="entry name" value="Luciferase-like_sf"/>
</dbReference>
<evidence type="ECO:0000313" key="3">
    <source>
        <dbReference type="EMBL" id="MBU9837552.1"/>
    </source>
</evidence>
<reference evidence="3 4" key="1">
    <citation type="submission" date="2021-03" db="EMBL/GenBank/DDBJ databases">
        <title>Five novel Rahnella species.</title>
        <authorList>
            <person name="Brady C."/>
            <person name="Asselin J."/>
            <person name="Beer S."/>
            <person name="Bruberg M.B."/>
            <person name="Crampton B."/>
            <person name="Venter S."/>
            <person name="Arnold D."/>
            <person name="Denman S."/>
        </authorList>
    </citation>
    <scope>NUCLEOTIDE SEQUENCE [LARGE SCALE GENOMIC DNA]</scope>
    <source>
        <strain evidence="3 4">L72c</strain>
    </source>
</reference>
<evidence type="ECO:0000256" key="1">
    <source>
        <dbReference type="SAM" id="MobiDB-lite"/>
    </source>
</evidence>
<gene>
    <name evidence="3" type="ORF">J1786_22405</name>
</gene>
<dbReference type="Gene3D" id="3.20.20.30">
    <property type="entry name" value="Luciferase-like domain"/>
    <property type="match status" value="1"/>
</dbReference>
<dbReference type="PANTHER" id="PTHR30137">
    <property type="entry name" value="LUCIFERASE-LIKE MONOOXYGENASE"/>
    <property type="match status" value="1"/>
</dbReference>
<feature type="region of interest" description="Disordered" evidence="1">
    <location>
        <begin position="334"/>
        <end position="353"/>
    </location>
</feature>
<evidence type="ECO:0000259" key="2">
    <source>
        <dbReference type="Pfam" id="PF00296"/>
    </source>
</evidence>
<comment type="caution">
    <text evidence="3">The sequence shown here is derived from an EMBL/GenBank/DDBJ whole genome shotgun (WGS) entry which is preliminary data.</text>
</comment>
<dbReference type="InterPro" id="IPR011251">
    <property type="entry name" value="Luciferase-like_dom"/>
</dbReference>
<dbReference type="InterPro" id="IPR050766">
    <property type="entry name" value="Bact_Lucif_Oxidored"/>
</dbReference>
<protein>
    <submittedName>
        <fullName evidence="3">FMN-dependent luciferase-like monooxygenase</fullName>
    </submittedName>
</protein>
<dbReference type="Pfam" id="PF00296">
    <property type="entry name" value="Bac_luciferase"/>
    <property type="match status" value="1"/>
</dbReference>
<dbReference type="InterPro" id="IPR024003">
    <property type="entry name" value="Luciferase-like_KPN01858"/>
</dbReference>
<organism evidence="3 4">
    <name type="scientific">Rahnella perminowiae</name>
    <dbReference type="NCBI Taxonomy" id="2816244"/>
    <lineage>
        <taxon>Bacteria</taxon>
        <taxon>Pseudomonadati</taxon>
        <taxon>Pseudomonadota</taxon>
        <taxon>Gammaproteobacteria</taxon>
        <taxon>Enterobacterales</taxon>
        <taxon>Yersiniaceae</taxon>
        <taxon>Rahnella</taxon>
    </lineage>
</organism>
<dbReference type="NCBIfam" id="TIGR04027">
    <property type="entry name" value="LLM_KPN_01858"/>
    <property type="match status" value="1"/>
</dbReference>
<dbReference type="EMBL" id="JAFMOU010000072">
    <property type="protein sequence ID" value="MBU9837552.1"/>
    <property type="molecule type" value="Genomic_DNA"/>
</dbReference>
<dbReference type="PANTHER" id="PTHR30137:SF15">
    <property type="entry name" value="BLL6902 PROTEIN"/>
    <property type="match status" value="1"/>
</dbReference>
<feature type="domain" description="Luciferase-like" evidence="2">
    <location>
        <begin position="15"/>
        <end position="289"/>
    </location>
</feature>